<feature type="non-terminal residue" evidence="2">
    <location>
        <position position="119"/>
    </location>
</feature>
<proteinExistence type="predicted"/>
<name>A0A9Q4AEE6_9FIRM</name>
<protein>
    <submittedName>
        <fullName evidence="2">Transposase family protein</fullName>
    </submittedName>
</protein>
<dbReference type="PANTHER" id="PTHR33498:SF1">
    <property type="entry name" value="TRANSPOSASE FOR INSERTION SEQUENCE ELEMENT IS1557"/>
    <property type="match status" value="1"/>
</dbReference>
<dbReference type="RefSeq" id="WP_237962882.1">
    <property type="nucleotide sequence ID" value="NZ_JAKNID010000153.1"/>
</dbReference>
<evidence type="ECO:0000313" key="3">
    <source>
        <dbReference type="Proteomes" id="UP001108123"/>
    </source>
</evidence>
<evidence type="ECO:0000259" key="1">
    <source>
        <dbReference type="Pfam" id="PF14690"/>
    </source>
</evidence>
<dbReference type="EMBL" id="JAKNID010000153">
    <property type="protein sequence ID" value="MCG4566160.1"/>
    <property type="molecule type" value="Genomic_DNA"/>
</dbReference>
<sequence>MQSNFITQLLNLKGVKVTKISHEDSFVKIYITTDPKEHTCPACGAKTSKIHDYREQTIKDLPFQFKHTYLVLRKRRYACSCGKRFYESYDFLPRYHRMTNRLAFFICQELTKLTSLTSV</sequence>
<comment type="caution">
    <text evidence="2">The sequence shown here is derived from an EMBL/GenBank/DDBJ whole genome shotgun (WGS) entry which is preliminary data.</text>
</comment>
<reference evidence="2" key="1">
    <citation type="submission" date="2022-01" db="EMBL/GenBank/DDBJ databases">
        <title>Collection of gut derived symbiotic bacterial strains cultured from healthy donors.</title>
        <authorList>
            <person name="Lin H."/>
            <person name="Kohout C."/>
            <person name="Waligurski E."/>
            <person name="Pamer E.G."/>
        </authorList>
    </citation>
    <scope>NUCLEOTIDE SEQUENCE</scope>
    <source>
        <strain evidence="2">MSK.14.39</strain>
    </source>
</reference>
<gene>
    <name evidence="2" type="ORF">L0P62_12080</name>
</gene>
<feature type="domain" description="Transposase IS204/IS1001/IS1096/IS1165 zinc-finger" evidence="1">
    <location>
        <begin position="37"/>
        <end position="81"/>
    </location>
</feature>
<evidence type="ECO:0000313" key="2">
    <source>
        <dbReference type="EMBL" id="MCG4566160.1"/>
    </source>
</evidence>
<dbReference type="InterPro" id="IPR029261">
    <property type="entry name" value="Transposase_Znf"/>
</dbReference>
<dbReference type="PANTHER" id="PTHR33498">
    <property type="entry name" value="TRANSPOSASE FOR INSERTION SEQUENCE ELEMENT IS1557"/>
    <property type="match status" value="1"/>
</dbReference>
<keyword evidence="3" id="KW-1185">Reference proteome</keyword>
<accession>A0A9Q4AEE6</accession>
<organism evidence="2 3">
    <name type="scientific">Anaerosalibacter bizertensis</name>
    <dbReference type="NCBI Taxonomy" id="932217"/>
    <lineage>
        <taxon>Bacteria</taxon>
        <taxon>Bacillati</taxon>
        <taxon>Bacillota</taxon>
        <taxon>Tissierellia</taxon>
        <taxon>Tissierellales</taxon>
        <taxon>Sporanaerobacteraceae</taxon>
        <taxon>Anaerosalibacter</taxon>
    </lineage>
</organism>
<dbReference type="Proteomes" id="UP001108123">
    <property type="component" value="Unassembled WGS sequence"/>
</dbReference>
<dbReference type="Pfam" id="PF14690">
    <property type="entry name" value="Zn_ribbon_ISL3"/>
    <property type="match status" value="1"/>
</dbReference>
<dbReference type="InterPro" id="IPR047951">
    <property type="entry name" value="Transpos_ISL3"/>
</dbReference>
<dbReference type="AlphaFoldDB" id="A0A9Q4AEE6"/>